<dbReference type="GO" id="GO:0015297">
    <property type="term" value="F:antiporter activity"/>
    <property type="evidence" value="ECO:0007669"/>
    <property type="project" value="UniProtKB-KW"/>
</dbReference>
<name>A0A8U0A473_9EURY</name>
<comment type="subcellular location">
    <subcellularLocation>
        <location evidence="1">Cell membrane</location>
        <topology evidence="1">Multi-pass membrane protein</topology>
    </subcellularLocation>
</comment>
<feature type="transmembrane region" description="Helical" evidence="8">
    <location>
        <begin position="269"/>
        <end position="296"/>
    </location>
</feature>
<feature type="transmembrane region" description="Helical" evidence="8">
    <location>
        <begin position="368"/>
        <end position="388"/>
    </location>
</feature>
<feature type="transmembrane region" description="Helical" evidence="8">
    <location>
        <begin position="32"/>
        <end position="50"/>
    </location>
</feature>
<dbReference type="InterPro" id="IPR006153">
    <property type="entry name" value="Cation/H_exchanger_TM"/>
</dbReference>
<evidence type="ECO:0000256" key="7">
    <source>
        <dbReference type="ARBA" id="ARBA00023136"/>
    </source>
</evidence>
<evidence type="ECO:0000256" key="1">
    <source>
        <dbReference type="ARBA" id="ARBA00004651"/>
    </source>
</evidence>
<dbReference type="Pfam" id="PF00999">
    <property type="entry name" value="Na_H_Exchanger"/>
    <property type="match status" value="1"/>
</dbReference>
<keyword evidence="4 8" id="KW-0812">Transmembrane</keyword>
<keyword evidence="11" id="KW-1185">Reference proteome</keyword>
<feature type="transmembrane region" description="Helical" evidence="8">
    <location>
        <begin position="316"/>
        <end position="335"/>
    </location>
</feature>
<dbReference type="AlphaFoldDB" id="A0A8U0A473"/>
<evidence type="ECO:0000256" key="4">
    <source>
        <dbReference type="ARBA" id="ARBA00022692"/>
    </source>
</evidence>
<evidence type="ECO:0000256" key="2">
    <source>
        <dbReference type="ARBA" id="ARBA00022448"/>
    </source>
</evidence>
<protein>
    <submittedName>
        <fullName evidence="10">Cation:proton antiporter</fullName>
    </submittedName>
</protein>
<reference evidence="10" key="1">
    <citation type="submission" date="2022-04" db="EMBL/GenBank/DDBJ databases">
        <title>Halocatena sp. nov., isolated from a salt lake.</title>
        <authorList>
            <person name="Cui H.-L."/>
        </authorList>
    </citation>
    <scope>NUCLEOTIDE SEQUENCE</scope>
    <source>
        <strain evidence="10">AD-1</strain>
    </source>
</reference>
<feature type="transmembrane region" description="Helical" evidence="8">
    <location>
        <begin position="408"/>
        <end position="434"/>
    </location>
</feature>
<gene>
    <name evidence="10" type="ORF">MW046_12310</name>
</gene>
<dbReference type="GO" id="GO:1902600">
    <property type="term" value="P:proton transmembrane transport"/>
    <property type="evidence" value="ECO:0007669"/>
    <property type="project" value="InterPro"/>
</dbReference>
<evidence type="ECO:0000256" key="8">
    <source>
        <dbReference type="SAM" id="Phobius"/>
    </source>
</evidence>
<evidence type="ECO:0000256" key="5">
    <source>
        <dbReference type="ARBA" id="ARBA00022989"/>
    </source>
</evidence>
<feature type="transmembrane region" description="Helical" evidence="8">
    <location>
        <begin position="342"/>
        <end position="362"/>
    </location>
</feature>
<feature type="domain" description="Cation/H+ exchanger transmembrane" evidence="9">
    <location>
        <begin position="15"/>
        <end position="431"/>
    </location>
</feature>
<keyword evidence="6" id="KW-0406">Ion transport</keyword>
<dbReference type="RefSeq" id="WP_247993398.1">
    <property type="nucleotide sequence ID" value="NZ_CP096019.1"/>
</dbReference>
<evidence type="ECO:0000256" key="6">
    <source>
        <dbReference type="ARBA" id="ARBA00023065"/>
    </source>
</evidence>
<feature type="transmembrane region" description="Helical" evidence="8">
    <location>
        <begin position="62"/>
        <end position="81"/>
    </location>
</feature>
<feature type="transmembrane region" description="Helical" evidence="8">
    <location>
        <begin position="6"/>
        <end position="25"/>
    </location>
</feature>
<keyword evidence="5 8" id="KW-1133">Transmembrane helix</keyword>
<feature type="transmembrane region" description="Helical" evidence="8">
    <location>
        <begin position="224"/>
        <end position="248"/>
    </location>
</feature>
<sequence length="443" mass="47933">MAVYEIVLLVVGVTLLGAAVLPRLLSEKPISFPLLYLIFGIVLFSAPIDIPPPDPIAHPRIAEHLTELVIIIALMSAGLKLDRPFDWRSWIPTWRLLGITMPLTILLVALLAWWFLDVHPAIAILVGAVIAPTDPVLASDVQATPPTTHTDADIDPDEQEGSIRFALTSEAGFNDGLAFPFTNLAIVTAATAATGSTGLHLPVIGTIHPIGASSWLMEWFLVDVVYQITVGVVVGITIGYLTAVFIFHHPSSTELARVMEGTEALAATLITYGITELLHGYGFIAVFVGALTLRHFEWKDDYYVALHDFAVVVERLLMAAVLVLFGGALTTGLLAPLNVLQVLLAISVVLIVRPLAGLIGLIGAPDAWHERFVIAAFGIRGIGSFYYLSHGIYEIQKKEFALFATDQLWAFIGAVVLSSMLIHGITSSPVIAALDRWREAHQP</sequence>
<dbReference type="GO" id="GO:0005886">
    <property type="term" value="C:plasma membrane"/>
    <property type="evidence" value="ECO:0007669"/>
    <property type="project" value="UniProtKB-SubCell"/>
</dbReference>
<keyword evidence="2" id="KW-0813">Transport</keyword>
<feature type="transmembrane region" description="Helical" evidence="8">
    <location>
        <begin position="93"/>
        <end position="116"/>
    </location>
</feature>
<organism evidence="10 11">
    <name type="scientific">Halocatena salina</name>
    <dbReference type="NCBI Taxonomy" id="2934340"/>
    <lineage>
        <taxon>Archaea</taxon>
        <taxon>Methanobacteriati</taxon>
        <taxon>Methanobacteriota</taxon>
        <taxon>Stenosarchaea group</taxon>
        <taxon>Halobacteria</taxon>
        <taxon>Halobacteriales</taxon>
        <taxon>Natronomonadaceae</taxon>
        <taxon>Halocatena</taxon>
    </lineage>
</organism>
<accession>A0A8U0A473</accession>
<dbReference type="PANTHER" id="PTHR32507:SF8">
    <property type="entry name" value="CNH1P"/>
    <property type="match status" value="1"/>
</dbReference>
<dbReference type="PANTHER" id="PTHR32507">
    <property type="entry name" value="NA(+)/H(+) ANTIPORTER 1"/>
    <property type="match status" value="1"/>
</dbReference>
<evidence type="ECO:0000313" key="10">
    <source>
        <dbReference type="EMBL" id="UPM42727.1"/>
    </source>
</evidence>
<dbReference type="Proteomes" id="UP000831768">
    <property type="component" value="Chromosome"/>
</dbReference>
<keyword evidence="3" id="KW-0050">Antiport</keyword>
<evidence type="ECO:0000256" key="3">
    <source>
        <dbReference type="ARBA" id="ARBA00022449"/>
    </source>
</evidence>
<dbReference type="GeneID" id="71928843"/>
<dbReference type="KEGG" id="haad:MW046_12310"/>
<dbReference type="EMBL" id="CP096019">
    <property type="protein sequence ID" value="UPM42727.1"/>
    <property type="molecule type" value="Genomic_DNA"/>
</dbReference>
<keyword evidence="7 8" id="KW-0472">Membrane</keyword>
<evidence type="ECO:0000259" key="9">
    <source>
        <dbReference type="Pfam" id="PF00999"/>
    </source>
</evidence>
<proteinExistence type="predicted"/>
<evidence type="ECO:0000313" key="11">
    <source>
        <dbReference type="Proteomes" id="UP000831768"/>
    </source>
</evidence>